<accession>A0A5F7ZXA1</accession>
<dbReference type="PANTHER" id="PTHR12138:SF156">
    <property type="entry name" value="LMO7 DOWNSTREAM NEIGHBOR PROTEIN"/>
    <property type="match status" value="1"/>
</dbReference>
<name>A0A5F7ZXA1_MACMU</name>
<dbReference type="GeneTree" id="ENSGT01120000271815"/>
<reference evidence="2" key="1">
    <citation type="journal article" date="2007" name="Science">
        <title>Evolutionary and biomedical insights from the rhesus macaque genome.</title>
        <authorList>
            <person name="Gibbs R.A."/>
            <person name="Rogers J."/>
            <person name="Katze M.G."/>
            <person name="Bumgarner R."/>
            <person name="Weinstock G.M."/>
            <person name="Mardis E.R."/>
            <person name="Remington K.A."/>
            <person name="Strausberg R.L."/>
            <person name="Venter J.C."/>
            <person name="Wilson R.K."/>
            <person name="Batzer M.A."/>
            <person name="Bustamante C.D."/>
            <person name="Eichler E.E."/>
            <person name="Hahn M.W."/>
            <person name="Hardison R.C."/>
            <person name="Makova K.D."/>
            <person name="Miller W."/>
            <person name="Milosavljevic A."/>
            <person name="Palermo R.E."/>
            <person name="Siepel A."/>
            <person name="Sikela J.M."/>
            <person name="Attaway T."/>
            <person name="Bell S."/>
            <person name="Bernard K.E."/>
            <person name="Buhay C.J."/>
            <person name="Chandrabose M.N."/>
            <person name="Dao M."/>
            <person name="Davis C."/>
            <person name="Delehaunty K.D."/>
            <person name="Ding Y."/>
            <person name="Dinh H.H."/>
            <person name="Dugan-Rocha S."/>
            <person name="Fulton L.A."/>
            <person name="Gabisi R.A."/>
            <person name="Garner T.T."/>
            <person name="Godfrey J."/>
            <person name="Hawes A.C."/>
            <person name="Hernandez J."/>
            <person name="Hines S."/>
            <person name="Holder M."/>
            <person name="Hume J."/>
            <person name="Jhangiani S.N."/>
            <person name="Joshi V."/>
            <person name="Khan Z.M."/>
            <person name="Kirkness E.F."/>
            <person name="Cree A."/>
            <person name="Fowler R.G."/>
            <person name="Lee S."/>
            <person name="Lewis L.R."/>
            <person name="Li Z."/>
            <person name="Liu Y.-S."/>
            <person name="Moore S.M."/>
            <person name="Muzny D."/>
            <person name="Nazareth L.V."/>
            <person name="Ngo D.N."/>
            <person name="Okwuonu G.O."/>
            <person name="Pai G."/>
            <person name="Parker D."/>
            <person name="Paul H.A."/>
            <person name="Pfannkoch C."/>
            <person name="Pohl C.S."/>
            <person name="Rogers Y.-H.C."/>
            <person name="Ruiz S.J."/>
            <person name="Sabo A."/>
            <person name="Santibanez J."/>
            <person name="Schneider B.W."/>
            <person name="Smith S.M."/>
            <person name="Sodergren E."/>
            <person name="Svatek A.F."/>
            <person name="Utterback T.R."/>
            <person name="Vattathil S."/>
            <person name="Warren W."/>
            <person name="White C.S."/>
            <person name="Chinwalla A.T."/>
            <person name="Feng Y."/>
            <person name="Halpern A.L."/>
            <person name="Hillier L.W."/>
            <person name="Huang X."/>
            <person name="Minx P."/>
            <person name="Nelson J.O."/>
            <person name="Pepin K.H."/>
            <person name="Qin X."/>
            <person name="Sutton G.G."/>
            <person name="Venter E."/>
            <person name="Walenz B.P."/>
            <person name="Wallis J.W."/>
            <person name="Worley K.C."/>
            <person name="Yang S.-P."/>
            <person name="Jones S.M."/>
            <person name="Marra M.A."/>
            <person name="Rocchi M."/>
            <person name="Schein J.E."/>
            <person name="Baertsch R."/>
            <person name="Clarke L."/>
            <person name="Csuros M."/>
            <person name="Glasscock J."/>
            <person name="Harris R.A."/>
            <person name="Havlak P."/>
            <person name="Jackson A.R."/>
            <person name="Jiang H."/>
            <person name="Liu Y."/>
            <person name="Messina D.N."/>
            <person name="Shen Y."/>
            <person name="Song H.X.-Z."/>
            <person name="Wylie T."/>
            <person name="Zhang L."/>
            <person name="Birney E."/>
            <person name="Han K."/>
            <person name="Konkel M.K."/>
            <person name="Lee J."/>
            <person name="Smit A.F.A."/>
            <person name="Ullmer B."/>
            <person name="Wang H."/>
            <person name="Xing J."/>
            <person name="Burhans R."/>
            <person name="Cheng Z."/>
            <person name="Karro J.E."/>
            <person name="Ma J."/>
            <person name="Raney B."/>
            <person name="She X."/>
            <person name="Cox M.J."/>
            <person name="Demuth J.P."/>
            <person name="Dumas L.J."/>
            <person name="Han S.-G."/>
            <person name="Hopkins J."/>
            <person name="Karimpour-Fard A."/>
            <person name="Kim Y.H."/>
            <person name="Pollack J.R."/>
            <person name="Vinar T."/>
            <person name="Addo-Quaye C."/>
            <person name="Degenhardt J."/>
            <person name="Denby A."/>
            <person name="Hubisz M.J."/>
            <person name="Indap A."/>
            <person name="Kosiol C."/>
            <person name="Lahn B.T."/>
            <person name="Lawson H.A."/>
            <person name="Marklein A."/>
            <person name="Nielsen R."/>
            <person name="Vallender E.J."/>
            <person name="Clark A.G."/>
            <person name="Ferguson B."/>
            <person name="Hernandez R.D."/>
            <person name="Hirani K."/>
            <person name="Kehrer-Sawatzki H."/>
            <person name="Kolb J."/>
            <person name="Patil S."/>
            <person name="Pu L.-L."/>
            <person name="Ren Y."/>
            <person name="Smith D.G."/>
            <person name="Wheeler D.A."/>
            <person name="Schenck I."/>
            <person name="Ball E.V."/>
            <person name="Chen R."/>
            <person name="Cooper D.N."/>
            <person name="Giardine B."/>
            <person name="Hsu F."/>
            <person name="Kent W.J."/>
            <person name="Lesk A."/>
            <person name="Nelson D.L."/>
            <person name="O'brien W.E."/>
            <person name="Pruefer K."/>
            <person name="Stenson P.D."/>
            <person name="Wallace J.C."/>
            <person name="Ke H."/>
            <person name="Liu X.-M."/>
            <person name="Wang P."/>
            <person name="Xiang A.P."/>
            <person name="Yang F."/>
            <person name="Barber G.P."/>
            <person name="Haussler D."/>
            <person name="Karolchik D."/>
            <person name="Kern A.D."/>
            <person name="Kuhn R.M."/>
            <person name="Smith K.E."/>
            <person name="Zwieg A.S."/>
        </authorList>
    </citation>
    <scope>NUCLEOTIDE SEQUENCE [LARGE SCALE GENOMIC DNA]</scope>
    <source>
        <strain evidence="2">17573</strain>
    </source>
</reference>
<organism evidence="1 2">
    <name type="scientific">Macaca mulatta</name>
    <name type="common">Rhesus macaque</name>
    <dbReference type="NCBI Taxonomy" id="9544"/>
    <lineage>
        <taxon>Eukaryota</taxon>
        <taxon>Metazoa</taxon>
        <taxon>Chordata</taxon>
        <taxon>Craniata</taxon>
        <taxon>Vertebrata</taxon>
        <taxon>Euteleostomi</taxon>
        <taxon>Mammalia</taxon>
        <taxon>Eutheria</taxon>
        <taxon>Euarchontoglires</taxon>
        <taxon>Primates</taxon>
        <taxon>Haplorrhini</taxon>
        <taxon>Catarrhini</taxon>
        <taxon>Cercopithecidae</taxon>
        <taxon>Cercopithecinae</taxon>
        <taxon>Macaca</taxon>
    </lineage>
</organism>
<dbReference type="InParanoid" id="A0A5F7ZXA1"/>
<dbReference type="Ensembl" id="ENSMMUT00000096609.1">
    <property type="protein sequence ID" value="ENSMMUP00000070259.1"/>
    <property type="gene ID" value="ENSMMUG00000064285.1"/>
</dbReference>
<evidence type="ECO:0000313" key="2">
    <source>
        <dbReference type="Proteomes" id="UP000006718"/>
    </source>
</evidence>
<dbReference type="VEuPathDB" id="HostDB:ENSMMUG00000064285"/>
<reference evidence="1" key="4">
    <citation type="submission" date="2025-09" db="UniProtKB">
        <authorList>
            <consortium name="Ensembl"/>
        </authorList>
    </citation>
    <scope>IDENTIFICATION</scope>
    <source>
        <strain evidence="1">17573</strain>
    </source>
</reference>
<dbReference type="PRINTS" id="PR02045">
    <property type="entry name" value="F138DOMAIN"/>
</dbReference>
<sequence>DLCSPRLCLPGSSDSPASASQVPGITVVHHHARLIFVFLVETGFHHVVEAGLELLTSGDPPVLASQSAAITGMNHCAWPFFFLNGILISWLPNFGIGPLCHLCFLSSVFSTFFPIS</sequence>
<protein>
    <submittedName>
        <fullName evidence="1">Uncharacterized protein</fullName>
    </submittedName>
</protein>
<reference evidence="1" key="2">
    <citation type="submission" date="2019-01" db="EMBL/GenBank/DDBJ databases">
        <authorList>
            <person name="Graves T."/>
            <person name="Eichler E.E."/>
            <person name="Wilson R.K."/>
        </authorList>
    </citation>
    <scope>NUCLEOTIDE SEQUENCE [LARGE SCALE GENOMIC DNA]</scope>
    <source>
        <strain evidence="1">17573</strain>
    </source>
</reference>
<reference evidence="1" key="3">
    <citation type="submission" date="2025-08" db="UniProtKB">
        <authorList>
            <consortium name="Ensembl"/>
        </authorList>
    </citation>
    <scope>IDENTIFICATION</scope>
    <source>
        <strain evidence="1">17573</strain>
    </source>
</reference>
<proteinExistence type="predicted"/>
<evidence type="ECO:0000313" key="1">
    <source>
        <dbReference type="Ensembl" id="ENSMMUP00000070259.1"/>
    </source>
</evidence>
<dbReference type="AlphaFoldDB" id="A0A5F7ZXA1"/>
<dbReference type="Proteomes" id="UP000006718">
    <property type="component" value="Chromosome 3"/>
</dbReference>
<keyword evidence="2" id="KW-1185">Reference proteome</keyword>
<dbReference type="PANTHER" id="PTHR12138">
    <property type="entry name" value="PRIMATE-EXPANDED PROTEIN FAMILY"/>
    <property type="match status" value="1"/>
</dbReference>